<dbReference type="OrthoDB" id="61127at2"/>
<dbReference type="AlphaFoldDB" id="A0A133KEL7"/>
<sequence length="250" mass="29346">MDKILKDLSSKQGKRFSLEEEIDKLNENKIKELKERKEKEIQREIQSTNSYKILAKRNKAFKNIPKKFREKTMQNLKDEYEGAEFHKALDVFVKSVYEIDNLKKGIYLYGNAGTGKTSILSVFGQVLYDKKGKTISYLTEEDLKNEIQETFKDYSNKTDIDLVKELAKNQIVLIDELGQNCKEWFLKDLKVFLDEIVNNEHLLFVTSNYYYQPLAERYRNENSDNKLCEQVVDRLVGMTNPLEIKGGSRR</sequence>
<dbReference type="Proteomes" id="UP000070383">
    <property type="component" value="Unassembled WGS sequence"/>
</dbReference>
<feature type="coiled-coil region" evidence="1">
    <location>
        <begin position="8"/>
        <end position="42"/>
    </location>
</feature>
<organism evidence="3 4">
    <name type="scientific">Anaerococcus tetradius</name>
    <dbReference type="NCBI Taxonomy" id="33036"/>
    <lineage>
        <taxon>Bacteria</taxon>
        <taxon>Bacillati</taxon>
        <taxon>Bacillota</taxon>
        <taxon>Tissierellia</taxon>
        <taxon>Tissierellales</taxon>
        <taxon>Peptoniphilaceae</taxon>
        <taxon>Anaerococcus</taxon>
    </lineage>
</organism>
<evidence type="ECO:0000256" key="1">
    <source>
        <dbReference type="SAM" id="Coils"/>
    </source>
</evidence>
<name>A0A133KEL7_9FIRM</name>
<protein>
    <recommendedName>
        <fullName evidence="2">IstB-like ATP-binding domain-containing protein</fullName>
    </recommendedName>
</protein>
<accession>A0A133KEL7</accession>
<dbReference type="RefSeq" id="WP_060929398.1">
    <property type="nucleotide sequence ID" value="NZ_KQ955279.1"/>
</dbReference>
<comment type="caution">
    <text evidence="3">The sequence shown here is derived from an EMBL/GenBank/DDBJ whole genome shotgun (WGS) entry which is preliminary data.</text>
</comment>
<keyword evidence="1" id="KW-0175">Coiled coil</keyword>
<dbReference type="EMBL" id="LRPM01000039">
    <property type="protein sequence ID" value="KWZ77960.1"/>
    <property type="molecule type" value="Genomic_DNA"/>
</dbReference>
<dbReference type="SUPFAM" id="SSF52540">
    <property type="entry name" value="P-loop containing nucleoside triphosphate hydrolases"/>
    <property type="match status" value="1"/>
</dbReference>
<dbReference type="CDD" id="cd00009">
    <property type="entry name" value="AAA"/>
    <property type="match status" value="1"/>
</dbReference>
<dbReference type="PANTHER" id="PTHR30050">
    <property type="entry name" value="CHROMOSOMAL REPLICATION INITIATOR PROTEIN DNAA"/>
    <property type="match status" value="1"/>
</dbReference>
<evidence type="ECO:0000259" key="2">
    <source>
        <dbReference type="Pfam" id="PF01695"/>
    </source>
</evidence>
<feature type="domain" description="IstB-like ATP-binding" evidence="2">
    <location>
        <begin position="70"/>
        <end position="250"/>
    </location>
</feature>
<dbReference type="InterPro" id="IPR027417">
    <property type="entry name" value="P-loop_NTPase"/>
</dbReference>
<proteinExistence type="predicted"/>
<evidence type="ECO:0000313" key="4">
    <source>
        <dbReference type="Proteomes" id="UP000070383"/>
    </source>
</evidence>
<reference evidence="4" key="1">
    <citation type="submission" date="2016-01" db="EMBL/GenBank/DDBJ databases">
        <authorList>
            <person name="Mitreva M."/>
            <person name="Pepin K.H."/>
            <person name="Mihindukulasuriya K.A."/>
            <person name="Fulton R."/>
            <person name="Fronick C."/>
            <person name="O'Laughlin M."/>
            <person name="Miner T."/>
            <person name="Herter B."/>
            <person name="Rosa B.A."/>
            <person name="Cordes M."/>
            <person name="Tomlinson C."/>
            <person name="Wollam A."/>
            <person name="Palsikar V.B."/>
            <person name="Mardis E.R."/>
            <person name="Wilson R.K."/>
        </authorList>
    </citation>
    <scope>NUCLEOTIDE SEQUENCE [LARGE SCALE GENOMIC DNA]</scope>
    <source>
        <strain evidence="4">MJR8151</strain>
    </source>
</reference>
<evidence type="ECO:0000313" key="3">
    <source>
        <dbReference type="EMBL" id="KWZ77960.1"/>
    </source>
</evidence>
<dbReference type="STRING" id="33036.HMPREF3200_01009"/>
<dbReference type="Gene3D" id="3.40.50.300">
    <property type="entry name" value="P-loop containing nucleotide triphosphate hydrolases"/>
    <property type="match status" value="1"/>
</dbReference>
<dbReference type="InterPro" id="IPR002611">
    <property type="entry name" value="IstB_ATP-bd"/>
</dbReference>
<dbReference type="Pfam" id="PF01695">
    <property type="entry name" value="IstB_IS21"/>
    <property type="match status" value="1"/>
</dbReference>
<dbReference type="GO" id="GO:0005524">
    <property type="term" value="F:ATP binding"/>
    <property type="evidence" value="ECO:0007669"/>
    <property type="project" value="InterPro"/>
</dbReference>
<gene>
    <name evidence="3" type="ORF">HMPREF3200_01009</name>
</gene>
<dbReference type="GO" id="GO:0006260">
    <property type="term" value="P:DNA replication"/>
    <property type="evidence" value="ECO:0007669"/>
    <property type="project" value="TreeGrafter"/>
</dbReference>
<dbReference type="PATRIC" id="fig|33036.3.peg.1000"/>
<dbReference type="PANTHER" id="PTHR30050:SF4">
    <property type="entry name" value="ATP-BINDING PROTEIN RV3427C IN INSERTION SEQUENCE-RELATED"/>
    <property type="match status" value="1"/>
</dbReference>
<keyword evidence="4" id="KW-1185">Reference proteome</keyword>